<dbReference type="GO" id="GO:0005634">
    <property type="term" value="C:nucleus"/>
    <property type="evidence" value="ECO:0007669"/>
    <property type="project" value="TreeGrafter"/>
</dbReference>
<dbReference type="PANTHER" id="PTHR24113:SF12">
    <property type="entry name" value="RAN GTPASE-ACTIVATING PROTEIN 1"/>
    <property type="match status" value="1"/>
</dbReference>
<evidence type="ECO:0000256" key="3">
    <source>
        <dbReference type="ARBA" id="ARBA00022737"/>
    </source>
</evidence>
<evidence type="ECO:0000313" key="4">
    <source>
        <dbReference type="EMBL" id="CAD9949917.1"/>
    </source>
</evidence>
<reference evidence="4" key="1">
    <citation type="submission" date="2021-01" db="EMBL/GenBank/DDBJ databases">
        <authorList>
            <person name="Corre E."/>
            <person name="Pelletier E."/>
            <person name="Niang G."/>
            <person name="Scheremetjew M."/>
            <person name="Finn R."/>
            <person name="Kale V."/>
            <person name="Holt S."/>
            <person name="Cochrane G."/>
            <person name="Meng A."/>
            <person name="Brown T."/>
            <person name="Cohen L."/>
        </authorList>
    </citation>
    <scope>NUCLEOTIDE SEQUENCE</scope>
    <source>
        <strain evidence="4">CCMP125</strain>
    </source>
</reference>
<dbReference type="GO" id="GO:0031267">
    <property type="term" value="F:small GTPase binding"/>
    <property type="evidence" value="ECO:0007669"/>
    <property type="project" value="TreeGrafter"/>
</dbReference>
<sequence length="382" mass="42767">MVPPPLQLSHNSTVLHLEHRLEGGRTVNRWVEDCLSSDTCQSTVQEVHLGPDFLDSLSLAQGFFVLEELGEYRNLQRLYIRGQRPNTDKDNEDHLVTTTSLSLRGLTTLLRNARQQGHMLQVLHVEDVTWHLSTGDAHDCWEEFQTALQHQTELQTVSFLQWEMVTSHGEPFVTQHRKDAVWQLDSFLQTLCCLSQLTVLHVELASANRCTFDGNALARLFSSTQLLELHLSHIPLTKMHLRMLAWAVRKDPLQQLSLKYGGLGDDDLTKLCFYLGNCRDLQQVDFTGNEFGNVGCTALAESLAHSTTLSRLSVLDNPHIGPEGYASLAKLLHQNTNLVGLQAGGSTTANPYRASMKESMEKNQQLQQAVVDARNTKAAHAA</sequence>
<name>A0A7S2Y4L8_9STRA</name>
<dbReference type="PANTHER" id="PTHR24113">
    <property type="entry name" value="RAN GTPASE-ACTIVATING PROTEIN 1"/>
    <property type="match status" value="1"/>
</dbReference>
<evidence type="ECO:0000256" key="2">
    <source>
        <dbReference type="ARBA" id="ARBA00022614"/>
    </source>
</evidence>
<accession>A0A7S2Y4L8</accession>
<organism evidence="4">
    <name type="scientific">Entomoneis paludosa</name>
    <dbReference type="NCBI Taxonomy" id="265537"/>
    <lineage>
        <taxon>Eukaryota</taxon>
        <taxon>Sar</taxon>
        <taxon>Stramenopiles</taxon>
        <taxon>Ochrophyta</taxon>
        <taxon>Bacillariophyta</taxon>
        <taxon>Bacillariophyceae</taxon>
        <taxon>Bacillariophycidae</taxon>
        <taxon>Entomoneidaceae</taxon>
        <taxon>Entomoneis</taxon>
    </lineage>
</organism>
<gene>
    <name evidence="4" type="ORF">APAL1065_LOCUS4819</name>
</gene>
<protein>
    <submittedName>
        <fullName evidence="4">Uncharacterized protein</fullName>
    </submittedName>
</protein>
<dbReference type="GO" id="GO:0048471">
    <property type="term" value="C:perinuclear region of cytoplasm"/>
    <property type="evidence" value="ECO:0007669"/>
    <property type="project" value="TreeGrafter"/>
</dbReference>
<dbReference type="GO" id="GO:0005829">
    <property type="term" value="C:cytosol"/>
    <property type="evidence" value="ECO:0007669"/>
    <property type="project" value="TreeGrafter"/>
</dbReference>
<keyword evidence="1" id="KW-0343">GTPase activation</keyword>
<dbReference type="Gene3D" id="3.80.10.10">
    <property type="entry name" value="Ribonuclease Inhibitor"/>
    <property type="match status" value="1"/>
</dbReference>
<dbReference type="SUPFAM" id="SSF52047">
    <property type="entry name" value="RNI-like"/>
    <property type="match status" value="1"/>
</dbReference>
<evidence type="ECO:0000256" key="1">
    <source>
        <dbReference type="ARBA" id="ARBA00022468"/>
    </source>
</evidence>
<dbReference type="EMBL" id="HBHT01007236">
    <property type="protein sequence ID" value="CAD9949917.1"/>
    <property type="molecule type" value="Transcribed_RNA"/>
</dbReference>
<dbReference type="InterPro" id="IPR027038">
    <property type="entry name" value="RanGap"/>
</dbReference>
<dbReference type="AlphaFoldDB" id="A0A7S2Y4L8"/>
<dbReference type="GO" id="GO:0006913">
    <property type="term" value="P:nucleocytoplasmic transport"/>
    <property type="evidence" value="ECO:0007669"/>
    <property type="project" value="TreeGrafter"/>
</dbReference>
<keyword evidence="2" id="KW-0433">Leucine-rich repeat</keyword>
<dbReference type="InterPro" id="IPR032675">
    <property type="entry name" value="LRR_dom_sf"/>
</dbReference>
<dbReference type="GO" id="GO:0005096">
    <property type="term" value="F:GTPase activator activity"/>
    <property type="evidence" value="ECO:0007669"/>
    <property type="project" value="UniProtKB-KW"/>
</dbReference>
<keyword evidence="3" id="KW-0677">Repeat</keyword>
<proteinExistence type="predicted"/>